<name>A0ABS4FAU6_9BACL</name>
<comment type="caution">
    <text evidence="1">The sequence shown here is derived from an EMBL/GenBank/DDBJ whole genome shotgun (WGS) entry which is preliminary data.</text>
</comment>
<gene>
    <name evidence="1" type="ORF">J2Z18_002477</name>
</gene>
<dbReference type="RefSeq" id="WP_245255958.1">
    <property type="nucleotide sequence ID" value="NZ_CP139098.1"/>
</dbReference>
<dbReference type="GeneID" id="95404470"/>
<organism evidence="1 2">
    <name type="scientific">Paenibacillus lactis</name>
    <dbReference type="NCBI Taxonomy" id="228574"/>
    <lineage>
        <taxon>Bacteria</taxon>
        <taxon>Bacillati</taxon>
        <taxon>Bacillota</taxon>
        <taxon>Bacilli</taxon>
        <taxon>Bacillales</taxon>
        <taxon>Paenibacillaceae</taxon>
        <taxon>Paenibacillus</taxon>
    </lineage>
</organism>
<dbReference type="EMBL" id="JAGGKI010000005">
    <property type="protein sequence ID" value="MBP1893375.1"/>
    <property type="molecule type" value="Genomic_DNA"/>
</dbReference>
<dbReference type="Proteomes" id="UP000706926">
    <property type="component" value="Unassembled WGS sequence"/>
</dbReference>
<accession>A0ABS4FAU6</accession>
<protein>
    <submittedName>
        <fullName evidence="1">Uncharacterized protein</fullName>
    </submittedName>
</protein>
<proteinExistence type="predicted"/>
<keyword evidence="2" id="KW-1185">Reference proteome</keyword>
<evidence type="ECO:0000313" key="2">
    <source>
        <dbReference type="Proteomes" id="UP000706926"/>
    </source>
</evidence>
<evidence type="ECO:0000313" key="1">
    <source>
        <dbReference type="EMBL" id="MBP1893375.1"/>
    </source>
</evidence>
<sequence>MRYKDGKPYREQIYTFYEIMKIIDEYGLPQAWNPDGDKGPERYIEVQVWDEEVIVIRKYM</sequence>
<reference evidence="1 2" key="1">
    <citation type="submission" date="2021-03" db="EMBL/GenBank/DDBJ databases">
        <title>Genomic Encyclopedia of Type Strains, Phase IV (KMG-IV): sequencing the most valuable type-strain genomes for metagenomic binning, comparative biology and taxonomic classification.</title>
        <authorList>
            <person name="Goeker M."/>
        </authorList>
    </citation>
    <scope>NUCLEOTIDE SEQUENCE [LARGE SCALE GENOMIC DNA]</scope>
    <source>
        <strain evidence="1 2">DSM 15596</strain>
    </source>
</reference>